<dbReference type="AlphaFoldDB" id="A0ABC9TRN6"/>
<evidence type="ECO:0000256" key="1">
    <source>
        <dbReference type="SAM" id="MobiDB-lite"/>
    </source>
</evidence>
<dbReference type="Proteomes" id="UP000016491">
    <property type="component" value="Unassembled WGS sequence"/>
</dbReference>
<comment type="caution">
    <text evidence="2">The sequence shown here is derived from an EMBL/GenBank/DDBJ whole genome shotgun (WGS) entry which is preliminary data.</text>
</comment>
<feature type="region of interest" description="Disordered" evidence="1">
    <location>
        <begin position="35"/>
        <end position="61"/>
    </location>
</feature>
<dbReference type="RefSeq" id="WP_021641720.1">
    <property type="nucleotide sequence ID" value="NZ_KE992872.1"/>
</dbReference>
<protein>
    <submittedName>
        <fullName evidence="2">Uncharacterized protein</fullName>
    </submittedName>
</protein>
<organism evidence="2 3">
    <name type="scientific">[Clostridium] symbiosum ATCC 14940</name>
    <dbReference type="NCBI Taxonomy" id="411472"/>
    <lineage>
        <taxon>Bacteria</taxon>
        <taxon>Bacillati</taxon>
        <taxon>Bacillota</taxon>
        <taxon>Clostridia</taxon>
        <taxon>Lachnospirales</taxon>
        <taxon>Lachnospiraceae</taxon>
        <taxon>Otoolea</taxon>
    </lineage>
</organism>
<name>A0ABC9TRN6_CLOSY</name>
<feature type="compositionally biased region" description="Pro residues" evidence="1">
    <location>
        <begin position="52"/>
        <end position="61"/>
    </location>
</feature>
<dbReference type="EMBL" id="AWSU01000353">
    <property type="protein sequence ID" value="ERI73975.1"/>
    <property type="molecule type" value="Genomic_DNA"/>
</dbReference>
<proteinExistence type="predicted"/>
<evidence type="ECO:0000313" key="2">
    <source>
        <dbReference type="EMBL" id="ERI73975.1"/>
    </source>
</evidence>
<accession>A0ABC9TRN6</accession>
<gene>
    <name evidence="2" type="ORF">CLOSYM_04466</name>
</gene>
<reference evidence="2 3" key="1">
    <citation type="submission" date="2013-07" db="EMBL/GenBank/DDBJ databases">
        <authorList>
            <person name="Weinstock G."/>
            <person name="Sodergren E."/>
            <person name="Wylie T."/>
            <person name="Fulton L."/>
            <person name="Fulton R."/>
            <person name="Fronick C."/>
            <person name="O'Laughlin M."/>
            <person name="Godfrey J."/>
            <person name="Miner T."/>
            <person name="Herter B."/>
            <person name="Appelbaum E."/>
            <person name="Cordes M."/>
            <person name="Lek S."/>
            <person name="Wollam A."/>
            <person name="Pepin K.H."/>
            <person name="Palsikar V.B."/>
            <person name="Mitreva M."/>
            <person name="Wilson R.K."/>
        </authorList>
    </citation>
    <scope>NUCLEOTIDE SEQUENCE [LARGE SCALE GENOMIC DNA]</scope>
    <source>
        <strain evidence="2 3">ATCC 14940</strain>
    </source>
</reference>
<sequence length="61" mass="6491">MTNCKKHKINDVNHYKHLTPDTDCTCDVGVTGPAGDPELLAKSKTPLKHPETPAPTGPAAK</sequence>
<evidence type="ECO:0000313" key="3">
    <source>
        <dbReference type="Proteomes" id="UP000016491"/>
    </source>
</evidence>